<protein>
    <submittedName>
        <fullName evidence="2">Uncharacterized protein</fullName>
    </submittedName>
</protein>
<dbReference type="OrthoDB" id="439792at2759"/>
<evidence type="ECO:0000313" key="2">
    <source>
        <dbReference type="EMBL" id="TVU42377.1"/>
    </source>
</evidence>
<evidence type="ECO:0000256" key="1">
    <source>
        <dbReference type="SAM" id="MobiDB-lite"/>
    </source>
</evidence>
<evidence type="ECO:0000313" key="3">
    <source>
        <dbReference type="Proteomes" id="UP000324897"/>
    </source>
</evidence>
<feature type="region of interest" description="Disordered" evidence="1">
    <location>
        <begin position="1"/>
        <end position="23"/>
    </location>
</feature>
<name>A0A5J9W366_9POAL</name>
<dbReference type="AlphaFoldDB" id="A0A5J9W366"/>
<accession>A0A5J9W366</accession>
<dbReference type="EMBL" id="RWGY01000005">
    <property type="protein sequence ID" value="TVU42377.1"/>
    <property type="molecule type" value="Genomic_DNA"/>
</dbReference>
<keyword evidence="3" id="KW-1185">Reference proteome</keyword>
<proteinExistence type="predicted"/>
<dbReference type="Gramene" id="TVU42377">
    <property type="protein sequence ID" value="TVU42377"/>
    <property type="gene ID" value="EJB05_08779"/>
</dbReference>
<reference evidence="2 3" key="1">
    <citation type="journal article" date="2019" name="Sci. Rep.">
        <title>A high-quality genome of Eragrostis curvula grass provides insights into Poaceae evolution and supports new strategies to enhance forage quality.</title>
        <authorList>
            <person name="Carballo J."/>
            <person name="Santos B.A.C.M."/>
            <person name="Zappacosta D."/>
            <person name="Garbus I."/>
            <person name="Selva J.P."/>
            <person name="Gallo C.A."/>
            <person name="Diaz A."/>
            <person name="Albertini E."/>
            <person name="Caccamo M."/>
            <person name="Echenique V."/>
        </authorList>
    </citation>
    <scope>NUCLEOTIDE SEQUENCE [LARGE SCALE GENOMIC DNA]</scope>
    <source>
        <strain evidence="3">cv. Victoria</strain>
        <tissue evidence="2">Leaf</tissue>
    </source>
</reference>
<sequence length="78" mass="8831">MQLAVLPRLVGQSNPQGQEEPKRTYMEASQCLLSSMELLHTLARDEYKFWCLAGAKRLQATARVPDDTSARRRSPVDI</sequence>
<gene>
    <name evidence="2" type="ORF">EJB05_08779</name>
</gene>
<comment type="caution">
    <text evidence="2">The sequence shown here is derived from an EMBL/GenBank/DDBJ whole genome shotgun (WGS) entry which is preliminary data.</text>
</comment>
<dbReference type="Proteomes" id="UP000324897">
    <property type="component" value="Unassembled WGS sequence"/>
</dbReference>
<feature type="non-terminal residue" evidence="2">
    <location>
        <position position="78"/>
    </location>
</feature>
<organism evidence="2 3">
    <name type="scientific">Eragrostis curvula</name>
    <name type="common">weeping love grass</name>
    <dbReference type="NCBI Taxonomy" id="38414"/>
    <lineage>
        <taxon>Eukaryota</taxon>
        <taxon>Viridiplantae</taxon>
        <taxon>Streptophyta</taxon>
        <taxon>Embryophyta</taxon>
        <taxon>Tracheophyta</taxon>
        <taxon>Spermatophyta</taxon>
        <taxon>Magnoliopsida</taxon>
        <taxon>Liliopsida</taxon>
        <taxon>Poales</taxon>
        <taxon>Poaceae</taxon>
        <taxon>PACMAD clade</taxon>
        <taxon>Chloridoideae</taxon>
        <taxon>Eragrostideae</taxon>
        <taxon>Eragrostidinae</taxon>
        <taxon>Eragrostis</taxon>
    </lineage>
</organism>